<evidence type="ECO:0000256" key="5">
    <source>
        <dbReference type="SAM" id="Coils"/>
    </source>
</evidence>
<gene>
    <name evidence="8" type="ORF">HYH02_014908</name>
</gene>
<dbReference type="SMART" id="SM00129">
    <property type="entry name" value="KISc"/>
    <property type="match status" value="1"/>
</dbReference>
<feature type="coiled-coil region" evidence="5">
    <location>
        <begin position="1946"/>
        <end position="2028"/>
    </location>
</feature>
<evidence type="ECO:0000256" key="1">
    <source>
        <dbReference type="ARBA" id="ARBA00022701"/>
    </source>
</evidence>
<feature type="coiled-coil region" evidence="5">
    <location>
        <begin position="1692"/>
        <end position="1726"/>
    </location>
</feature>
<dbReference type="GO" id="GO:0008017">
    <property type="term" value="F:microtubule binding"/>
    <property type="evidence" value="ECO:0007669"/>
    <property type="project" value="InterPro"/>
</dbReference>
<keyword evidence="4" id="KW-0067">ATP-binding</keyword>
<dbReference type="GO" id="GO:0005524">
    <property type="term" value="F:ATP binding"/>
    <property type="evidence" value="ECO:0007669"/>
    <property type="project" value="UniProtKB-UniRule"/>
</dbReference>
<feature type="coiled-coil region" evidence="5">
    <location>
        <begin position="2182"/>
        <end position="2251"/>
    </location>
</feature>
<dbReference type="Gene3D" id="3.40.850.10">
    <property type="entry name" value="Kinesin motor domain"/>
    <property type="match status" value="1"/>
</dbReference>
<dbReference type="Pfam" id="PF00225">
    <property type="entry name" value="Kinesin"/>
    <property type="match status" value="2"/>
</dbReference>
<evidence type="ECO:0000256" key="2">
    <source>
        <dbReference type="ARBA" id="ARBA00023054"/>
    </source>
</evidence>
<dbReference type="PANTHER" id="PTHR47968:SF36">
    <property type="entry name" value="KINESIN HEAVY CHAIN ISOFORM X1"/>
    <property type="match status" value="1"/>
</dbReference>
<dbReference type="GO" id="GO:0005874">
    <property type="term" value="C:microtubule"/>
    <property type="evidence" value="ECO:0007669"/>
    <property type="project" value="UniProtKB-KW"/>
</dbReference>
<dbReference type="GO" id="GO:0007018">
    <property type="term" value="P:microtubule-based movement"/>
    <property type="evidence" value="ECO:0007669"/>
    <property type="project" value="InterPro"/>
</dbReference>
<feature type="coiled-coil region" evidence="5">
    <location>
        <begin position="2459"/>
        <end position="2493"/>
    </location>
</feature>
<feature type="coiled-coil region" evidence="5">
    <location>
        <begin position="2372"/>
        <end position="2434"/>
    </location>
</feature>
<feature type="coiled-coil region" evidence="5">
    <location>
        <begin position="1852"/>
        <end position="1886"/>
    </location>
</feature>
<evidence type="ECO:0000259" key="7">
    <source>
        <dbReference type="PROSITE" id="PS50067"/>
    </source>
</evidence>
<evidence type="ECO:0000313" key="9">
    <source>
        <dbReference type="Proteomes" id="UP000613740"/>
    </source>
</evidence>
<name>A0A835VUE4_9CHLO</name>
<feature type="compositionally biased region" description="Polar residues" evidence="6">
    <location>
        <begin position="1095"/>
        <end position="1144"/>
    </location>
</feature>
<feature type="binding site" evidence="4">
    <location>
        <begin position="729"/>
        <end position="736"/>
    </location>
    <ligand>
        <name>ATP</name>
        <dbReference type="ChEBI" id="CHEBI:30616"/>
    </ligand>
</feature>
<dbReference type="Proteomes" id="UP000613740">
    <property type="component" value="Unassembled WGS sequence"/>
</dbReference>
<dbReference type="InterPro" id="IPR027640">
    <property type="entry name" value="Kinesin-like_fam"/>
</dbReference>
<dbReference type="InterPro" id="IPR036961">
    <property type="entry name" value="Kinesin_motor_dom_sf"/>
</dbReference>
<feature type="compositionally biased region" description="Polar residues" evidence="6">
    <location>
        <begin position="1170"/>
        <end position="1180"/>
    </location>
</feature>
<feature type="compositionally biased region" description="Low complexity" evidence="6">
    <location>
        <begin position="1258"/>
        <end position="1298"/>
    </location>
</feature>
<evidence type="ECO:0000256" key="4">
    <source>
        <dbReference type="PROSITE-ProRule" id="PRU00283"/>
    </source>
</evidence>
<feature type="compositionally biased region" description="Low complexity" evidence="6">
    <location>
        <begin position="1145"/>
        <end position="1161"/>
    </location>
</feature>
<keyword evidence="1" id="KW-0493">Microtubule</keyword>
<feature type="compositionally biased region" description="Low complexity" evidence="6">
    <location>
        <begin position="1306"/>
        <end position="1355"/>
    </location>
</feature>
<feature type="compositionally biased region" description="Low complexity" evidence="6">
    <location>
        <begin position="1216"/>
        <end position="1228"/>
    </location>
</feature>
<feature type="domain" description="Kinesin motor" evidence="7">
    <location>
        <begin position="663"/>
        <end position="1003"/>
    </location>
</feature>
<protein>
    <recommendedName>
        <fullName evidence="7">Kinesin motor domain-containing protein</fullName>
    </recommendedName>
</protein>
<feature type="compositionally biased region" description="Basic and acidic residues" evidence="6">
    <location>
        <begin position="1049"/>
        <end position="1074"/>
    </location>
</feature>
<dbReference type="PRINTS" id="PR00380">
    <property type="entry name" value="KINESINHEAVY"/>
</dbReference>
<proteinExistence type="inferred from homology"/>
<feature type="compositionally biased region" description="Low complexity" evidence="6">
    <location>
        <begin position="1380"/>
        <end position="1389"/>
    </location>
</feature>
<comment type="caution">
    <text evidence="8">The sequence shown here is derived from an EMBL/GenBank/DDBJ whole genome shotgun (WGS) entry which is preliminary data.</text>
</comment>
<accession>A0A835VUE4</accession>
<dbReference type="SUPFAM" id="SSF52540">
    <property type="entry name" value="P-loop containing nucleoside triphosphate hydrolases"/>
    <property type="match status" value="1"/>
</dbReference>
<evidence type="ECO:0000256" key="3">
    <source>
        <dbReference type="ARBA" id="ARBA00023175"/>
    </source>
</evidence>
<evidence type="ECO:0000256" key="6">
    <source>
        <dbReference type="SAM" id="MobiDB-lite"/>
    </source>
</evidence>
<dbReference type="InterPro" id="IPR001752">
    <property type="entry name" value="Kinesin_motor_dom"/>
</dbReference>
<organism evidence="8 9">
    <name type="scientific">Chlamydomonas schloesseri</name>
    <dbReference type="NCBI Taxonomy" id="2026947"/>
    <lineage>
        <taxon>Eukaryota</taxon>
        <taxon>Viridiplantae</taxon>
        <taxon>Chlorophyta</taxon>
        <taxon>core chlorophytes</taxon>
        <taxon>Chlorophyceae</taxon>
        <taxon>CS clade</taxon>
        <taxon>Chlamydomonadales</taxon>
        <taxon>Chlamydomonadaceae</taxon>
        <taxon>Chlamydomonas</taxon>
    </lineage>
</organism>
<reference evidence="8" key="1">
    <citation type="journal article" date="2020" name="bioRxiv">
        <title>Comparative genomics of Chlamydomonas.</title>
        <authorList>
            <person name="Craig R.J."/>
            <person name="Hasan A.R."/>
            <person name="Ness R.W."/>
            <person name="Keightley P.D."/>
        </authorList>
    </citation>
    <scope>NUCLEOTIDE SEQUENCE</scope>
    <source>
        <strain evidence="8">CCAP 11/173</strain>
    </source>
</reference>
<dbReference type="PANTHER" id="PTHR47968">
    <property type="entry name" value="CENTROMERE PROTEIN E"/>
    <property type="match status" value="1"/>
</dbReference>
<keyword evidence="9" id="KW-1185">Reference proteome</keyword>
<keyword evidence="3 4" id="KW-0505">Motor protein</keyword>
<keyword evidence="2 5" id="KW-0175">Coiled coil</keyword>
<dbReference type="InterPro" id="IPR027417">
    <property type="entry name" value="P-loop_NTPase"/>
</dbReference>
<comment type="similarity">
    <text evidence="4">Belongs to the TRAFAC class myosin-kinesin ATPase superfamily. Kinesin family.</text>
</comment>
<feature type="region of interest" description="Disordered" evidence="6">
    <location>
        <begin position="1045"/>
        <end position="1389"/>
    </location>
</feature>
<keyword evidence="4" id="KW-0547">Nucleotide-binding</keyword>
<sequence>MAGCSSCSARAAPLGPQRRQQQHGRRQQQGCSGVAVTAACTASYDAATSASARRAVSWRLLAAPPPFGCRSLAQPPFGCCGQRSHLGVCSPRCLMAAAGGVATLRLPQPGAASFRLLRAAQPPRRLLAALPYGGCWRRRHPSVAAAWRSLLSAAAGSAATSASARRAASWRLLAASPQFGCRSLAQPPFGCCGQRSHLGVCSPRCLMAAAGGVATLRLPQPGAAPLRLLRAAQPPRRLLAALSHGGCWRRRHPSVAAAWRSLLSAAAGSAATSASARRAVSWRLLAAPPPFGCRSLAQPPFGCCGQRSHLGVCSPRCLMAAAGGVATLRLPQPGAASFRLLRAAQPPRRLLAALSHGGCWRRRHPSVAAAWRSLLSAAAGSAATSASARRAASWRLLAASPQFGCRGLAQPPFGCCGQRSHHGVCSPRCLMAAAGGVATLRLPQPGAASFRLLRAAQPPRRLLAALSHGGCWRHRHPSAAAAWRSLLSAAAGSAATSASARRAVSWRLLAAPPPFGCRSLAQPPFGCCGQRSHLGVCSPRCLMAAAGGVATLRLPQPGAASFRLLRAAQPPRRLLAALPYGGCWRHRHPSVAAAWRSLLSAAAGGAATSASARRAASWRLLAASPPFGCSSLAQPPFGCCGRRSHLGVCSPRCLMAAAGGTATLLRQLRIRPPVRSGAPPLSIKGQYGSFTFDYVIEEGTSQEETFEYAILPSVQNFLQGVSSVVLAYGANSTGKTYSLEGGPAASRREGAIPRALHAICKNLAVVPKHRYKLYVTYCALSAGVEAQLVDLLAPGSPPVSLKDGSATTALARLLHYQVESYEDVYEVLRQGRMTRAAAFTAAGGSPDLRGGRGAAGAVRGSAAPLTGPAHVMLNIQLTGFAASGEQLATNLTFVELAAPEAKDMMGYPSGTDGGVTRSLSLAYTALSGVIAALRAGGGRGGGGESPPPRHSHVPWRDSPLTRWLKGCLAGAGSILVIAHVAPGPEAAADTLATLSYVNRLRSGPKSDGLVVTATWDAAGGAAPGFEAAAAQQEVLQATLQRASQAQQAQRERMERELLLDRERHDRARERERQGQRLGEGEAEGERFGSPIQVRGSPSSMAGSSLRPQSQARYSPPTQLAPSLDTRYTTAPASVTSHRSVSVPRSGTPAASAAAVTAGPGSSRPPAGSTVAASVRSSLHSQPHAAPGPVVAASTPRSHHSQLSSPKRSSHTPEPSEPAAPLAASAAPSIQPLRTSDVLSAGGGGQSTRASSVMPPPSTSRQPSQRLAPSAPPSNASASLPPQSLASAPLAPPSHTSTHPPAPSMPPAAQSAAASQSQSRAGPLSDLLASLQLGGGSQQQRQQQDQQQQHQLQPQPFAVSESSFGPSSASRRTGAPPSDFGAAGPAPTATGAGAAAAYAAAGADAAALDALGRQVEQLRAELGAERRETQRLRAEVSSLESAHRTAADMADAQSALALAEARVQVEALRKQLDTSEGAKQVLVRRVQQLQEQQGAVLDLQAESSLLEAQVRALQDSLDGARSAHSSLAGQLADAKAAAEALRQDRDHLQRQNIELSEKLQAQVRALSDETARLRSQVLEAAGQVEAEQVARRAAEAALAQVRVQVESSRGAEGSALQQAAALAAQVKELGGALEAVRAERNKLQEAKWRSDERAEQLGLELEAALTQRAKQDMEARAAATKAESDLRSAIVAAEGLKVELGGARSQADSLKQELRAAQLAAEEAARRESALATDVQEVEGLMRELDRDLEVQVNAVWRQLRSERADSLFGRLDVGSLPPARRWRPVLTALVGIVKRNANEAERQAQALEQARERCAALEASAAAANELATSLAAHQQIKAAQLAELDESRRGVALMDQALAEANRECQRLHRQLEEATAAHKAFAAEASAREARMQAHLAEREATLQAQVSDREERLRAATAEHEKRLAAVTAEWENRLQTQLGNVEAQAEADAAEAAAKLRDLLDQRDSALSAAEAEGAARLAAAVAEREAQLQRAVAEADARLREAVAEREARLAALAGERESLARQVASLSAVQADDRQERDALRLRVLPAQAHGRDQLLNILWSEVRAAKLAAMGPGGAGGSPPRTPAPGGFGFGVASSSSLSSSPAGAGLLAAAAAADADAAGPMDWGEPLCQERLLQCITTVRVQVSKLQGEVGSLRAGAGLAEELGAQLGAARGRLGEAQRGVEQLTARVGALEEQLREEQKNRSSLQQQLASGEAAAAALQSSLSEARQTIASLQEEAAVLSKSRDTWKDTATQQEAQLRELYTEGELRAGELARLRAEAQAAATDACGATARVRLLESQLQDAQSQVEALGARLSATDKALGDANARAAALNGQLVLAESEARLKAQELLARVASAEDGEKLAKANAKEAMDRLEVRLRDASEQGSKLVADLDGLRAERNEAQLRADDLQRQLLEARARLADGELTARQLAKVVAERDGLQEQVNGLRTAHLQAADEARSLRRQLDAAQDQVARLGEDKARLAAAVEGQRLEAIMAGMAGRAAGAAAAVGAAGGVGVGVGAGGGIGSSLGRISALSRPGGGGGGVAEGVGLGGGAEARGTPAPAYRAYGGLSYPAVGVGSYGASPTVARPIASYGAGYGGGAAAGLAPFSPQAPATASSAPVYGETSLRVGMGMGGYVPQSGAGAGGAGEAMAVRVHIQASPADVGGTPAGGR</sequence>
<feature type="coiled-coil region" evidence="5">
    <location>
        <begin position="1790"/>
        <end position="1827"/>
    </location>
</feature>
<feature type="compositionally biased region" description="Polar residues" evidence="6">
    <location>
        <begin position="1359"/>
        <end position="1370"/>
    </location>
</feature>
<dbReference type="OrthoDB" id="545269at2759"/>
<evidence type="ECO:0000313" key="8">
    <source>
        <dbReference type="EMBL" id="KAG2425909.1"/>
    </source>
</evidence>
<dbReference type="EMBL" id="JAEHOD010000111">
    <property type="protein sequence ID" value="KAG2425909.1"/>
    <property type="molecule type" value="Genomic_DNA"/>
</dbReference>
<dbReference type="PROSITE" id="PS50067">
    <property type="entry name" value="KINESIN_MOTOR_2"/>
    <property type="match status" value="1"/>
</dbReference>
<feature type="coiled-coil region" evidence="5">
    <location>
        <begin position="1407"/>
        <end position="1575"/>
    </location>
</feature>
<dbReference type="GO" id="GO:0003777">
    <property type="term" value="F:microtubule motor activity"/>
    <property type="evidence" value="ECO:0007669"/>
    <property type="project" value="InterPro"/>
</dbReference>